<reference evidence="3" key="1">
    <citation type="journal article" date="2020" name="Stud. Mycol.">
        <title>101 Dothideomycetes genomes: A test case for predicting lifestyles and emergence of pathogens.</title>
        <authorList>
            <person name="Haridas S."/>
            <person name="Albert R."/>
            <person name="Binder M."/>
            <person name="Bloem J."/>
            <person name="LaButti K."/>
            <person name="Salamov A."/>
            <person name="Andreopoulos B."/>
            <person name="Baker S."/>
            <person name="Barry K."/>
            <person name="Bills G."/>
            <person name="Bluhm B."/>
            <person name="Cannon C."/>
            <person name="Castanera R."/>
            <person name="Culley D."/>
            <person name="Daum C."/>
            <person name="Ezra D."/>
            <person name="Gonzalez J."/>
            <person name="Henrissat B."/>
            <person name="Kuo A."/>
            <person name="Liang C."/>
            <person name="Lipzen A."/>
            <person name="Lutzoni F."/>
            <person name="Magnuson J."/>
            <person name="Mondo S."/>
            <person name="Nolan M."/>
            <person name="Ohm R."/>
            <person name="Pangilinan J."/>
            <person name="Park H.-J."/>
            <person name="Ramirez L."/>
            <person name="Alfaro M."/>
            <person name="Sun H."/>
            <person name="Tritt A."/>
            <person name="Yoshinaga Y."/>
            <person name="Zwiers L.-H."/>
            <person name="Turgeon B."/>
            <person name="Goodwin S."/>
            <person name="Spatafora J."/>
            <person name="Crous P."/>
            <person name="Grigoriev I."/>
        </authorList>
    </citation>
    <scope>NUCLEOTIDE SEQUENCE [LARGE SCALE GENOMIC DNA]</scope>
    <source>
        <strain evidence="3">CBS 304.66</strain>
    </source>
</reference>
<accession>A0A9P4K091</accession>
<evidence type="ECO:0000259" key="1">
    <source>
        <dbReference type="PROSITE" id="PS51746"/>
    </source>
</evidence>
<dbReference type="GO" id="GO:0005739">
    <property type="term" value="C:mitochondrion"/>
    <property type="evidence" value="ECO:0007669"/>
    <property type="project" value="TreeGrafter"/>
</dbReference>
<sequence>MNGIRWRGAIRLLDRASSHAPRLPLRFSKRIFTQKHSPGRQGQCLPQESRAFSSFSARQRPSLYQADGVHAILRPPNAHVLQSAFPKKTVIFLLALGAALYFIDVAIDDVEISDITPFNDFPEHFYQTKEEVEHILDAHVADSTNKEHHGPNMEWIDREFANLAGKIMMTEDQARKAELPITHAAAIGSNMPPEDYYAVGTAPGPGDDRWNFWGVYDGHAGSFMARMLQLALIPYVSRDLSGLPPFSSSSIISQTIMKSFANFDREQMSRANRAASWYPALNSAAQAALQNVMSGSCALLAIFDPKASKLRVACTGDSRAVLGRWDYSGGKYTAIPLSKDQTGFNQDEVKRIMAEHPEEPDIIDPKTGRLLGIAVTRAFGDHRWKWDNDLVTKVKYKFFGPEPRLGNKTPPYMTAEPVITEADIQRGDRGEKADFMIVASDGLWDRMSSEHAVECVNRWLEARARGNGSIKSDPLYTPPPPISEQPYQLDPGVEFEPEKGRHPRWRAEPNYFAIEDENAAVCLIRNALGGTRRQLFHGLMVTASPFRRSIFDDTTVLVVFFDRVKGLDGEKEEKKVGRWWWPFS</sequence>
<organism evidence="2 3">
    <name type="scientific">Lojkania enalia</name>
    <dbReference type="NCBI Taxonomy" id="147567"/>
    <lineage>
        <taxon>Eukaryota</taxon>
        <taxon>Fungi</taxon>
        <taxon>Dikarya</taxon>
        <taxon>Ascomycota</taxon>
        <taxon>Pezizomycotina</taxon>
        <taxon>Dothideomycetes</taxon>
        <taxon>Pleosporomycetidae</taxon>
        <taxon>Pleosporales</taxon>
        <taxon>Pleosporales incertae sedis</taxon>
        <taxon>Lojkania</taxon>
    </lineage>
</organism>
<dbReference type="CDD" id="cd00143">
    <property type="entry name" value="PP2Cc"/>
    <property type="match status" value="1"/>
</dbReference>
<dbReference type="InterPro" id="IPR036457">
    <property type="entry name" value="PPM-type-like_dom_sf"/>
</dbReference>
<evidence type="ECO:0000313" key="3">
    <source>
        <dbReference type="Proteomes" id="UP000800093"/>
    </source>
</evidence>
<dbReference type="AlphaFoldDB" id="A0A9P4K091"/>
<protein>
    <submittedName>
        <fullName evidence="2">Protein serine/threonine phosphatase 2C</fullName>
    </submittedName>
</protein>
<dbReference type="PANTHER" id="PTHR13832">
    <property type="entry name" value="PROTEIN PHOSPHATASE 2C"/>
    <property type="match status" value="1"/>
</dbReference>
<feature type="domain" description="PPM-type phosphatase" evidence="1">
    <location>
        <begin position="180"/>
        <end position="561"/>
    </location>
</feature>
<gene>
    <name evidence="2" type="ORF">CC78DRAFT_536846</name>
</gene>
<dbReference type="OrthoDB" id="420076at2759"/>
<dbReference type="EMBL" id="ML986698">
    <property type="protein sequence ID" value="KAF2259808.1"/>
    <property type="molecule type" value="Genomic_DNA"/>
</dbReference>
<comment type="caution">
    <text evidence="2">The sequence shown here is derived from an EMBL/GenBank/DDBJ whole genome shotgun (WGS) entry which is preliminary data.</text>
</comment>
<keyword evidence="3" id="KW-1185">Reference proteome</keyword>
<name>A0A9P4K091_9PLEO</name>
<dbReference type="InterPro" id="IPR015655">
    <property type="entry name" value="PP2C"/>
</dbReference>
<dbReference type="GO" id="GO:0004741">
    <property type="term" value="F:[pyruvate dehydrogenase (acetyl-transferring)]-phosphatase activity"/>
    <property type="evidence" value="ECO:0007669"/>
    <property type="project" value="TreeGrafter"/>
</dbReference>
<dbReference type="InterPro" id="IPR001932">
    <property type="entry name" value="PPM-type_phosphatase-like_dom"/>
</dbReference>
<evidence type="ECO:0000313" key="2">
    <source>
        <dbReference type="EMBL" id="KAF2259808.1"/>
    </source>
</evidence>
<dbReference type="Proteomes" id="UP000800093">
    <property type="component" value="Unassembled WGS sequence"/>
</dbReference>
<dbReference type="PANTHER" id="PTHR13832:SF792">
    <property type="entry name" value="GM14286P"/>
    <property type="match status" value="1"/>
</dbReference>
<dbReference type="Gene3D" id="3.60.40.10">
    <property type="entry name" value="PPM-type phosphatase domain"/>
    <property type="match status" value="1"/>
</dbReference>
<proteinExistence type="predicted"/>
<dbReference type="Pfam" id="PF00481">
    <property type="entry name" value="PP2C"/>
    <property type="match status" value="1"/>
</dbReference>
<dbReference type="PROSITE" id="PS51746">
    <property type="entry name" value="PPM_2"/>
    <property type="match status" value="1"/>
</dbReference>
<dbReference type="SUPFAM" id="SSF81606">
    <property type="entry name" value="PP2C-like"/>
    <property type="match status" value="1"/>
</dbReference>
<dbReference type="SMART" id="SM00332">
    <property type="entry name" value="PP2Cc"/>
    <property type="match status" value="1"/>
</dbReference>